<evidence type="ECO:0000313" key="4">
    <source>
        <dbReference type="Proteomes" id="UP000192840"/>
    </source>
</evidence>
<organism evidence="3 4">
    <name type="scientific">Lentzea albidocapillata</name>
    <dbReference type="NCBI Taxonomy" id="40571"/>
    <lineage>
        <taxon>Bacteria</taxon>
        <taxon>Bacillati</taxon>
        <taxon>Actinomycetota</taxon>
        <taxon>Actinomycetes</taxon>
        <taxon>Pseudonocardiales</taxon>
        <taxon>Pseudonocardiaceae</taxon>
        <taxon>Lentzea</taxon>
    </lineage>
</organism>
<dbReference type="EMBL" id="FWYC01000009">
    <property type="protein sequence ID" value="SMD07636.1"/>
    <property type="molecule type" value="Genomic_DNA"/>
</dbReference>
<proteinExistence type="predicted"/>
<gene>
    <name evidence="3" type="ORF">SAMN05660733_03917</name>
</gene>
<evidence type="ECO:0000313" key="3">
    <source>
        <dbReference type="EMBL" id="SMD07636.1"/>
    </source>
</evidence>
<sequence>MRTSKLAAMVAFVAALSACTSSGEKGNPTPAPSTSGSSGNDSASKLPERPESLPVSAVDPCKLLTADQMKQIDTLASRPESLELVDGANSPSCHYSPGGRFTYTVGVVTHKGVDYWLLGGGNITTTVTKVADFGAVKIELSGGSGFDCSIAVDVADGQQLMISYIPTTTGEKDQSVLCGKAEKAAGLALATLKTLK</sequence>
<evidence type="ECO:0000256" key="1">
    <source>
        <dbReference type="SAM" id="MobiDB-lite"/>
    </source>
</evidence>
<name>A0A1W2EE92_9PSEU</name>
<keyword evidence="4" id="KW-1185">Reference proteome</keyword>
<dbReference type="RefSeq" id="WP_245816332.1">
    <property type="nucleotide sequence ID" value="NZ_FWYC01000009.1"/>
</dbReference>
<keyword evidence="2" id="KW-0732">Signal</keyword>
<dbReference type="InterPro" id="IPR024520">
    <property type="entry name" value="DUF3558"/>
</dbReference>
<feature type="chain" id="PRO_5039080286" description="DUF3558 domain-containing protein" evidence="2">
    <location>
        <begin position="23"/>
        <end position="196"/>
    </location>
</feature>
<dbReference type="Pfam" id="PF12079">
    <property type="entry name" value="DUF3558"/>
    <property type="match status" value="1"/>
</dbReference>
<feature type="region of interest" description="Disordered" evidence="1">
    <location>
        <begin position="20"/>
        <end position="54"/>
    </location>
</feature>
<dbReference type="AlphaFoldDB" id="A0A1W2EE92"/>
<accession>A0A1W2EE92</accession>
<evidence type="ECO:0000256" key="2">
    <source>
        <dbReference type="SAM" id="SignalP"/>
    </source>
</evidence>
<evidence type="ECO:0008006" key="5">
    <source>
        <dbReference type="Google" id="ProtNLM"/>
    </source>
</evidence>
<reference evidence="4" key="1">
    <citation type="submission" date="2017-04" db="EMBL/GenBank/DDBJ databases">
        <authorList>
            <person name="Varghese N."/>
            <person name="Submissions S."/>
        </authorList>
    </citation>
    <scope>NUCLEOTIDE SEQUENCE [LARGE SCALE GENOMIC DNA]</scope>
    <source>
        <strain evidence="4">DSM 44073</strain>
    </source>
</reference>
<dbReference type="PROSITE" id="PS51257">
    <property type="entry name" value="PROKAR_LIPOPROTEIN"/>
    <property type="match status" value="1"/>
</dbReference>
<feature type="compositionally biased region" description="Low complexity" evidence="1">
    <location>
        <begin position="26"/>
        <end position="44"/>
    </location>
</feature>
<dbReference type="STRING" id="40571.SAMN05660733_03917"/>
<dbReference type="Proteomes" id="UP000192840">
    <property type="component" value="Unassembled WGS sequence"/>
</dbReference>
<protein>
    <recommendedName>
        <fullName evidence="5">DUF3558 domain-containing protein</fullName>
    </recommendedName>
</protein>
<feature type="signal peptide" evidence="2">
    <location>
        <begin position="1"/>
        <end position="22"/>
    </location>
</feature>